<comment type="pathway">
    <text evidence="5">Amino-acid biosynthesis.</text>
</comment>
<dbReference type="GO" id="GO:0004470">
    <property type="term" value="F:malic enzyme activity"/>
    <property type="evidence" value="ECO:0007669"/>
    <property type="project" value="InterPro"/>
</dbReference>
<dbReference type="CDD" id="cd05311">
    <property type="entry name" value="NAD_bind_2_malic_enz"/>
    <property type="match status" value="1"/>
</dbReference>
<dbReference type="InterPro" id="IPR012301">
    <property type="entry name" value="Malic_N_dom"/>
</dbReference>
<protein>
    <submittedName>
        <fullName evidence="7">Unannotated protein</fullName>
    </submittedName>
</protein>
<dbReference type="AlphaFoldDB" id="A0A6J5YER7"/>
<dbReference type="InterPro" id="IPR012302">
    <property type="entry name" value="Malic_NAD-bd"/>
</dbReference>
<dbReference type="InterPro" id="IPR037062">
    <property type="entry name" value="Malic_N_dom_sf"/>
</dbReference>
<accession>A0A6J5YER7</accession>
<dbReference type="InterPro" id="IPR045213">
    <property type="entry name" value="Malic_NAD-bd_bact_type"/>
</dbReference>
<dbReference type="SUPFAM" id="SSF51735">
    <property type="entry name" value="NAD(P)-binding Rossmann-fold domains"/>
    <property type="match status" value="1"/>
</dbReference>
<organism evidence="7">
    <name type="scientific">freshwater metagenome</name>
    <dbReference type="NCBI Taxonomy" id="449393"/>
    <lineage>
        <taxon>unclassified sequences</taxon>
        <taxon>metagenomes</taxon>
        <taxon>ecological metagenomes</taxon>
    </lineage>
</organism>
<dbReference type="InterPro" id="IPR046346">
    <property type="entry name" value="Aminoacid_DH-like_N_sf"/>
</dbReference>
<dbReference type="GO" id="GO:0051287">
    <property type="term" value="F:NAD binding"/>
    <property type="evidence" value="ECO:0007669"/>
    <property type="project" value="InterPro"/>
</dbReference>
<dbReference type="SMART" id="SM00919">
    <property type="entry name" value="Malic_M"/>
    <property type="match status" value="1"/>
</dbReference>
<keyword evidence="3" id="KW-0479">Metal-binding</keyword>
<proteinExistence type="predicted"/>
<evidence type="ECO:0000313" key="7">
    <source>
        <dbReference type="EMBL" id="CAB4324323.1"/>
    </source>
</evidence>
<dbReference type="SUPFAM" id="SSF53223">
    <property type="entry name" value="Aminoacid dehydrogenase-like, N-terminal domain"/>
    <property type="match status" value="1"/>
</dbReference>
<comment type="cofactor">
    <cofactor evidence="1">
        <name>Mn(2+)</name>
        <dbReference type="ChEBI" id="CHEBI:29035"/>
    </cofactor>
</comment>
<dbReference type="Gene3D" id="3.40.50.720">
    <property type="entry name" value="NAD(P)-binding Rossmann-like Domain"/>
    <property type="match status" value="1"/>
</dbReference>
<keyword evidence="4" id="KW-0560">Oxidoreductase</keyword>
<evidence type="ECO:0000256" key="3">
    <source>
        <dbReference type="ARBA" id="ARBA00022723"/>
    </source>
</evidence>
<dbReference type="InterPro" id="IPR002912">
    <property type="entry name" value="ACT_dom"/>
</dbReference>
<dbReference type="InterPro" id="IPR036291">
    <property type="entry name" value="NAD(P)-bd_dom_sf"/>
</dbReference>
<reference evidence="7" key="1">
    <citation type="submission" date="2020-05" db="EMBL/GenBank/DDBJ databases">
        <authorList>
            <person name="Chiriac C."/>
            <person name="Salcher M."/>
            <person name="Ghai R."/>
            <person name="Kavagutti S V."/>
        </authorList>
    </citation>
    <scope>NUCLEOTIDE SEQUENCE</scope>
</reference>
<evidence type="ECO:0000256" key="4">
    <source>
        <dbReference type="ARBA" id="ARBA00023002"/>
    </source>
</evidence>
<feature type="domain" description="ACT" evidence="6">
    <location>
        <begin position="12"/>
        <end position="83"/>
    </location>
</feature>
<evidence type="ECO:0000256" key="1">
    <source>
        <dbReference type="ARBA" id="ARBA00001936"/>
    </source>
</evidence>
<dbReference type="InterPro" id="IPR045865">
    <property type="entry name" value="ACT-like_dom_sf"/>
</dbReference>
<dbReference type="FunFam" id="3.40.50.720:FF:000095">
    <property type="entry name" value="NADP-dependent malic enzyme"/>
    <property type="match status" value="1"/>
</dbReference>
<dbReference type="Gene3D" id="3.40.50.10380">
    <property type="entry name" value="Malic enzyme, N-terminal domain"/>
    <property type="match status" value="1"/>
</dbReference>
<evidence type="ECO:0000256" key="5">
    <source>
        <dbReference type="ARBA" id="ARBA00029440"/>
    </source>
</evidence>
<evidence type="ECO:0000259" key="6">
    <source>
        <dbReference type="PROSITE" id="PS51671"/>
    </source>
</evidence>
<name>A0A6J5YER7_9ZZZZ</name>
<dbReference type="InterPro" id="IPR051674">
    <property type="entry name" value="Malate_Decarboxylase"/>
</dbReference>
<dbReference type="Pfam" id="PF00390">
    <property type="entry name" value="malic"/>
    <property type="match status" value="1"/>
</dbReference>
<dbReference type="GO" id="GO:0016616">
    <property type="term" value="F:oxidoreductase activity, acting on the CH-OH group of donors, NAD or NADP as acceptor"/>
    <property type="evidence" value="ECO:0007669"/>
    <property type="project" value="InterPro"/>
</dbReference>
<gene>
    <name evidence="7" type="ORF">UFOPK1392_02088</name>
</gene>
<dbReference type="PANTHER" id="PTHR43237:SF4">
    <property type="entry name" value="NADP-DEPENDENT MALIC ENZYME"/>
    <property type="match status" value="1"/>
</dbReference>
<dbReference type="PANTHER" id="PTHR43237">
    <property type="entry name" value="NADP-DEPENDENT MALIC ENZYME"/>
    <property type="match status" value="1"/>
</dbReference>
<dbReference type="SMART" id="SM01274">
    <property type="entry name" value="malic"/>
    <property type="match status" value="1"/>
</dbReference>
<comment type="cofactor">
    <cofactor evidence="2">
        <name>Mg(2+)</name>
        <dbReference type="ChEBI" id="CHEBI:18420"/>
    </cofactor>
</comment>
<dbReference type="EMBL" id="CAEMXZ010000131">
    <property type="protein sequence ID" value="CAB4324323.1"/>
    <property type="molecule type" value="Genomic_DNA"/>
</dbReference>
<sequence length="468" mass="49454">MADTPTAAFSIRLRVRLNNVPGALGHLAAAIGSAGGNIWSLEGFEATDSFLDEDVVVNCTSEAHQQEVLAAVRAYDDVEILSWEDRTFQLHEGGKIATLARIPVGDRDDLSMAYTPGVARVCKAIEADPNLSHELTIRKNTVAIVSDGTAVLGLGDIGPLGAMPVMEGKALLFKEFAGVDAFPICLDTKDPQEIIDTVVRIAPSFGGINLEDIAAPACFEVEDRLKELLDIPVFHDDQHGTAVVTLAALDNALKIVHKRMEDLTIVIAGVGAAGVAISKILMNAGVRNIIGVDREGAVYDGRGNLNVAKQWFAENTNPESRKGALGDIMPGSDVFIGVSGPNLIHRADVISMAKDPIVFAMANPDPEIRPEEAAGVVAVMATGRSDFPNQINNVLAFPGLFRGALDVGATQITENMKVAAAHAIASAVSPEELSPTHIIPSVFDHRIAPLVAAAAAEAAVRDGVIRKR</sequence>
<evidence type="ECO:0000256" key="2">
    <source>
        <dbReference type="ARBA" id="ARBA00001946"/>
    </source>
</evidence>
<dbReference type="PROSITE" id="PS51671">
    <property type="entry name" value="ACT"/>
    <property type="match status" value="1"/>
</dbReference>
<dbReference type="SUPFAM" id="SSF55021">
    <property type="entry name" value="ACT-like"/>
    <property type="match status" value="1"/>
</dbReference>
<dbReference type="GO" id="GO:0046872">
    <property type="term" value="F:metal ion binding"/>
    <property type="evidence" value="ECO:0007669"/>
    <property type="project" value="UniProtKB-KW"/>
</dbReference>
<dbReference type="Pfam" id="PF03949">
    <property type="entry name" value="Malic_M"/>
    <property type="match status" value="1"/>
</dbReference>
<dbReference type="FunFam" id="3.40.50.10380:FF:000003">
    <property type="entry name" value="NADP-dependent malic enzyme"/>
    <property type="match status" value="1"/>
</dbReference>